<comment type="caution">
    <text evidence="1">The sequence shown here is derived from an EMBL/GenBank/DDBJ whole genome shotgun (WGS) entry which is preliminary data.</text>
</comment>
<protein>
    <submittedName>
        <fullName evidence="1">Unnamed protein product</fullName>
    </submittedName>
</protein>
<organism evidence="1 2">
    <name type="scientific">Candida boidinii</name>
    <name type="common">Yeast</name>
    <dbReference type="NCBI Taxonomy" id="5477"/>
    <lineage>
        <taxon>Eukaryota</taxon>
        <taxon>Fungi</taxon>
        <taxon>Dikarya</taxon>
        <taxon>Ascomycota</taxon>
        <taxon>Saccharomycotina</taxon>
        <taxon>Pichiomycetes</taxon>
        <taxon>Pichiales</taxon>
        <taxon>Pichiaceae</taxon>
        <taxon>Ogataea</taxon>
        <taxon>Ogataea/Candida clade</taxon>
    </lineage>
</organism>
<gene>
    <name evidence="1" type="ORF">Cboi01_000561000</name>
</gene>
<accession>A0ACB5U5E4</accession>
<dbReference type="Proteomes" id="UP001165101">
    <property type="component" value="Unassembled WGS sequence"/>
</dbReference>
<evidence type="ECO:0000313" key="1">
    <source>
        <dbReference type="EMBL" id="GMF00639.1"/>
    </source>
</evidence>
<evidence type="ECO:0000313" key="2">
    <source>
        <dbReference type="Proteomes" id="UP001165101"/>
    </source>
</evidence>
<sequence>MISEISQLLFKQVSATQREIERRELLTEREKLIENEINNYELSDDEYDFIDPESAKILSIDETSENQNDDGVSKDDSGNDDEDEEEDNVNGEDVYNPLKLPMGPDGRPMPYWLWKLNGLDFEFKYI</sequence>
<reference evidence="1" key="1">
    <citation type="submission" date="2023-04" db="EMBL/GenBank/DDBJ databases">
        <title>Candida boidinii NBRC 1967.</title>
        <authorList>
            <person name="Ichikawa N."/>
            <person name="Sato H."/>
            <person name="Tonouchi N."/>
        </authorList>
    </citation>
    <scope>NUCLEOTIDE SEQUENCE</scope>
    <source>
        <strain evidence="1">NBRC 1967</strain>
    </source>
</reference>
<proteinExistence type="predicted"/>
<name>A0ACB5U5E4_CANBO</name>
<keyword evidence="2" id="KW-1185">Reference proteome</keyword>
<dbReference type="EMBL" id="BSXV01004503">
    <property type="protein sequence ID" value="GMF00639.1"/>
    <property type="molecule type" value="Genomic_DNA"/>
</dbReference>